<comment type="caution">
    <text evidence="1">The sequence shown here is derived from an EMBL/GenBank/DDBJ whole genome shotgun (WGS) entry which is preliminary data.</text>
</comment>
<dbReference type="OrthoDB" id="8927140at2"/>
<dbReference type="EMBL" id="QYUK01000011">
    <property type="protein sequence ID" value="RJF86333.1"/>
    <property type="molecule type" value="Genomic_DNA"/>
</dbReference>
<evidence type="ECO:0000313" key="2">
    <source>
        <dbReference type="Proteomes" id="UP000284605"/>
    </source>
</evidence>
<protein>
    <recommendedName>
        <fullName evidence="3">Ferritin-like domain-containing protein</fullName>
    </recommendedName>
</protein>
<proteinExistence type="predicted"/>
<evidence type="ECO:0000313" key="1">
    <source>
        <dbReference type="EMBL" id="RJF86333.1"/>
    </source>
</evidence>
<reference evidence="1 2" key="1">
    <citation type="submission" date="2018-09" db="EMBL/GenBank/DDBJ databases">
        <authorList>
            <person name="Zhu H."/>
        </authorList>
    </citation>
    <scope>NUCLEOTIDE SEQUENCE [LARGE SCALE GENOMIC DNA]</scope>
    <source>
        <strain evidence="1 2">K1W22B-8</strain>
    </source>
</reference>
<gene>
    <name evidence="1" type="ORF">D3874_04245</name>
</gene>
<sequence length="276" mass="30924">MSSVNARPAWTADFENDLFNGVITKVAPHLPLKPPAETRDAQTAAEIAEVAEFTARVAAHDTFIVQAISKAITHLDIDTDFHLKLSRQVGDDGHHAEVARERLIALTGEDQLPLIEGYIRQLWAALGDLPYRDLFGFLAFQFHYELHIQGRLRAEGRTAKIRYGRKKEVPDATATGQEANDELVHRINIVQWVQKILAGVPPEQREDWIARLIAADDEAQRALNPYLRHRIANAGRAWQSDLTNVTEIYDTFRREVLAYLVEKPAAALPALTSLAA</sequence>
<accession>A0A418W8K3</accession>
<dbReference type="AlphaFoldDB" id="A0A418W8K3"/>
<organism evidence="1 2">
    <name type="scientific">Oleomonas cavernae</name>
    <dbReference type="NCBI Taxonomy" id="2320859"/>
    <lineage>
        <taxon>Bacteria</taxon>
        <taxon>Pseudomonadati</taxon>
        <taxon>Pseudomonadota</taxon>
        <taxon>Alphaproteobacteria</taxon>
        <taxon>Acetobacterales</taxon>
        <taxon>Acetobacteraceae</taxon>
        <taxon>Oleomonas</taxon>
    </lineage>
</organism>
<dbReference type="Proteomes" id="UP000284605">
    <property type="component" value="Unassembled WGS sequence"/>
</dbReference>
<dbReference type="RefSeq" id="WP_119776934.1">
    <property type="nucleotide sequence ID" value="NZ_QYUK01000011.1"/>
</dbReference>
<evidence type="ECO:0008006" key="3">
    <source>
        <dbReference type="Google" id="ProtNLM"/>
    </source>
</evidence>
<name>A0A418W8K3_9PROT</name>
<keyword evidence="2" id="KW-1185">Reference proteome</keyword>